<evidence type="ECO:0000256" key="1">
    <source>
        <dbReference type="ARBA" id="ARBA00004571"/>
    </source>
</evidence>
<dbReference type="SUPFAM" id="SSF56935">
    <property type="entry name" value="Porins"/>
    <property type="match status" value="1"/>
</dbReference>
<evidence type="ECO:0000256" key="3">
    <source>
        <dbReference type="ARBA" id="ARBA00022692"/>
    </source>
</evidence>
<dbReference type="EMBL" id="AJWY01000891">
    <property type="protein sequence ID" value="EKC80543.1"/>
    <property type="molecule type" value="Genomic_DNA"/>
</dbReference>
<keyword evidence="6" id="KW-0998">Cell outer membrane</keyword>
<reference evidence="8" key="1">
    <citation type="journal article" date="2013" name="Environ. Microbiol.">
        <title>Microbiota from the distal guts of lean and obese adolescents exhibit partial functional redundancy besides clear differences in community structure.</title>
        <authorList>
            <person name="Ferrer M."/>
            <person name="Ruiz A."/>
            <person name="Lanza F."/>
            <person name="Haange S.B."/>
            <person name="Oberbach A."/>
            <person name="Till H."/>
            <person name="Bargiela R."/>
            <person name="Campoy C."/>
            <person name="Segura M.T."/>
            <person name="Richter M."/>
            <person name="von Bergen M."/>
            <person name="Seifert J."/>
            <person name="Suarez A."/>
        </authorList>
    </citation>
    <scope>NUCLEOTIDE SEQUENCE</scope>
</reference>
<sequence length="254" mass="28966">ENHELAGAITNEPTYSNQTNYNTEGFFFRGMYDYDGKYFGQVSYRRDGSSRFSPAHRWGDFYSFGGAWILTKEDWMAGTKSWLDMLKVKFSFGQQGNDAIGNNRYLDTYGIGSMNGDMALTFASKGNDKITWETNTNINAGLEFELFKGRLTGDVEYFYRKTTDMLCFISVPMSMGYAGYYSNVGNMVNRGVELNLAGDVIRTKDFAWNINLNATHYTNEITKLYEENKNEMLSGYAGYHNGSYYYGEGLPIYT</sequence>
<keyword evidence="8" id="KW-0675">Receptor</keyword>
<dbReference type="AlphaFoldDB" id="K1UEP2"/>
<evidence type="ECO:0000256" key="2">
    <source>
        <dbReference type="ARBA" id="ARBA00022448"/>
    </source>
</evidence>
<dbReference type="InterPro" id="IPR000531">
    <property type="entry name" value="Beta-barrel_TonB"/>
</dbReference>
<keyword evidence="3" id="KW-0812">Transmembrane</keyword>
<comment type="subcellular location">
    <subcellularLocation>
        <location evidence="1">Cell outer membrane</location>
        <topology evidence="1">Multi-pass membrane protein</topology>
    </subcellularLocation>
</comment>
<accession>K1UEP2</accession>
<keyword evidence="4" id="KW-0798">TonB box</keyword>
<name>K1UEP2_9ZZZZ</name>
<evidence type="ECO:0000256" key="4">
    <source>
        <dbReference type="ARBA" id="ARBA00023077"/>
    </source>
</evidence>
<protein>
    <submittedName>
        <fullName evidence="8">Protein containing TonB-dependent receptor, beta-barrel domain protein</fullName>
    </submittedName>
</protein>
<evidence type="ECO:0000256" key="6">
    <source>
        <dbReference type="ARBA" id="ARBA00023237"/>
    </source>
</evidence>
<dbReference type="InterPro" id="IPR036942">
    <property type="entry name" value="Beta-barrel_TonB_sf"/>
</dbReference>
<feature type="domain" description="TonB-dependent receptor-like beta-barrel" evidence="7">
    <location>
        <begin position="11"/>
        <end position="225"/>
    </location>
</feature>
<dbReference type="GO" id="GO:0009279">
    <property type="term" value="C:cell outer membrane"/>
    <property type="evidence" value="ECO:0007669"/>
    <property type="project" value="UniProtKB-SubCell"/>
</dbReference>
<evidence type="ECO:0000259" key="7">
    <source>
        <dbReference type="Pfam" id="PF00593"/>
    </source>
</evidence>
<feature type="non-terminal residue" evidence="8">
    <location>
        <position position="1"/>
    </location>
</feature>
<evidence type="ECO:0000256" key="5">
    <source>
        <dbReference type="ARBA" id="ARBA00023136"/>
    </source>
</evidence>
<evidence type="ECO:0000313" key="8">
    <source>
        <dbReference type="EMBL" id="EKC80543.1"/>
    </source>
</evidence>
<proteinExistence type="predicted"/>
<dbReference type="Gene3D" id="2.40.170.20">
    <property type="entry name" value="TonB-dependent receptor, beta-barrel domain"/>
    <property type="match status" value="1"/>
</dbReference>
<gene>
    <name evidence="8" type="ORF">LEA_01272</name>
</gene>
<keyword evidence="5" id="KW-0472">Membrane</keyword>
<dbReference type="PROSITE" id="PS52016">
    <property type="entry name" value="TONB_DEPENDENT_REC_3"/>
    <property type="match status" value="1"/>
</dbReference>
<keyword evidence="2" id="KW-0813">Transport</keyword>
<comment type="caution">
    <text evidence="8">The sequence shown here is derived from an EMBL/GenBank/DDBJ whole genome shotgun (WGS) entry which is preliminary data.</text>
</comment>
<feature type="non-terminal residue" evidence="8">
    <location>
        <position position="254"/>
    </location>
</feature>
<organism evidence="8">
    <name type="scientific">human gut metagenome</name>
    <dbReference type="NCBI Taxonomy" id="408170"/>
    <lineage>
        <taxon>unclassified sequences</taxon>
        <taxon>metagenomes</taxon>
        <taxon>organismal metagenomes</taxon>
    </lineage>
</organism>
<dbReference type="Pfam" id="PF00593">
    <property type="entry name" value="TonB_dep_Rec_b-barrel"/>
    <property type="match status" value="1"/>
</dbReference>
<dbReference type="InterPro" id="IPR039426">
    <property type="entry name" value="TonB-dep_rcpt-like"/>
</dbReference>